<accession>A0A2X2SQV9</accession>
<reference evidence="4 7" key="2">
    <citation type="submission" date="2018-11" db="EMBL/GenBank/DDBJ databases">
        <authorList>
            <consortium name="Pathogen Informatics"/>
        </authorList>
    </citation>
    <scope>NUCLEOTIDE SEQUENCE [LARGE SCALE GENOMIC DNA]</scope>
    <source>
        <strain evidence="4 7">NCTC11458</strain>
    </source>
</reference>
<dbReference type="Pfam" id="PF09919">
    <property type="entry name" value="DUF2149"/>
    <property type="match status" value="1"/>
</dbReference>
<dbReference type="Proteomes" id="UP000249891">
    <property type="component" value="Unassembled WGS sequence"/>
</dbReference>
<keyword evidence="1" id="KW-0472">Membrane</keyword>
<evidence type="ECO:0000313" key="3">
    <source>
        <dbReference type="EMBL" id="SQA92827.1"/>
    </source>
</evidence>
<gene>
    <name evidence="4" type="ORF">NCTC11458_01301</name>
    <name evidence="3" type="ORF">NCTC11545_00187</name>
    <name evidence="2" type="ORF">NCTC11546_01530</name>
</gene>
<organism evidence="3 6">
    <name type="scientific">Capnocytophaga ochracea</name>
    <dbReference type="NCBI Taxonomy" id="1018"/>
    <lineage>
        <taxon>Bacteria</taxon>
        <taxon>Pseudomonadati</taxon>
        <taxon>Bacteroidota</taxon>
        <taxon>Flavobacteriia</taxon>
        <taxon>Flavobacteriales</taxon>
        <taxon>Flavobacteriaceae</taxon>
        <taxon>Capnocytophaga</taxon>
    </lineage>
</organism>
<dbReference type="EMBL" id="UARG01000017">
    <property type="protein sequence ID" value="SQA78301.1"/>
    <property type="molecule type" value="Genomic_DNA"/>
</dbReference>
<evidence type="ECO:0000313" key="4">
    <source>
        <dbReference type="EMBL" id="VDG82003.1"/>
    </source>
</evidence>
<dbReference type="AlphaFoldDB" id="A0A2X2SQV9"/>
<proteinExistence type="predicted"/>
<dbReference type="Proteomes" id="UP000276733">
    <property type="component" value="Unassembled WGS sequence"/>
</dbReference>
<keyword evidence="1" id="KW-1133">Transmembrane helix</keyword>
<sequence length="115" mass="12940">MKTNRRISRLKDDDADPLSVVVNLFDVAMVFAVALMVSMVMNLNMADFFSGEDFTIVKKKGDDMEILRREGQKITKYKTVEGATPDASTTQKKGKRLGVMYETENGETILLPDEE</sequence>
<dbReference type="InterPro" id="IPR018676">
    <property type="entry name" value="DUF2149"/>
</dbReference>
<feature type="transmembrane region" description="Helical" evidence="1">
    <location>
        <begin position="20"/>
        <end position="41"/>
    </location>
</feature>
<dbReference type="EMBL" id="UYIQ01000001">
    <property type="protein sequence ID" value="VDG82003.1"/>
    <property type="molecule type" value="Genomic_DNA"/>
</dbReference>
<name>A0A2X2SQV9_CAPOC</name>
<evidence type="ECO:0000313" key="5">
    <source>
        <dbReference type="Proteomes" id="UP000249891"/>
    </source>
</evidence>
<reference evidence="5 6" key="1">
    <citation type="submission" date="2018-06" db="EMBL/GenBank/DDBJ databases">
        <authorList>
            <consortium name="Pathogen Informatics"/>
            <person name="Doyle S."/>
        </authorList>
    </citation>
    <scope>NUCLEOTIDE SEQUENCE [LARGE SCALE GENOMIC DNA]</scope>
    <source>
        <strain evidence="3 6">NCTC11545</strain>
        <strain evidence="2 5">NCTC11546</strain>
    </source>
</reference>
<dbReference type="OMA" id="GEANMRM"/>
<keyword evidence="1" id="KW-0812">Transmembrane</keyword>
<dbReference type="RefSeq" id="WP_002674860.1">
    <property type="nucleotide sequence ID" value="NZ_CAJPNJ010000074.1"/>
</dbReference>
<protein>
    <submittedName>
        <fullName evidence="3">Uncharacterized conserved protein</fullName>
    </submittedName>
</protein>
<dbReference type="EMBL" id="UAVS01000001">
    <property type="protein sequence ID" value="SQA92827.1"/>
    <property type="molecule type" value="Genomic_DNA"/>
</dbReference>
<evidence type="ECO:0000256" key="1">
    <source>
        <dbReference type="SAM" id="Phobius"/>
    </source>
</evidence>
<dbReference type="Proteomes" id="UP000250169">
    <property type="component" value="Unassembled WGS sequence"/>
</dbReference>
<evidence type="ECO:0000313" key="2">
    <source>
        <dbReference type="EMBL" id="SQA78301.1"/>
    </source>
</evidence>
<evidence type="ECO:0000313" key="6">
    <source>
        <dbReference type="Proteomes" id="UP000250169"/>
    </source>
</evidence>
<evidence type="ECO:0000313" key="7">
    <source>
        <dbReference type="Proteomes" id="UP000276733"/>
    </source>
</evidence>
<dbReference type="GeneID" id="29675914"/>